<evidence type="ECO:0000256" key="2">
    <source>
        <dbReference type="ARBA" id="ARBA00023125"/>
    </source>
</evidence>
<evidence type="ECO:0000256" key="1">
    <source>
        <dbReference type="ARBA" id="ARBA00023015"/>
    </source>
</evidence>
<dbReference type="Proteomes" id="UP000184245">
    <property type="component" value="Unassembled WGS sequence"/>
</dbReference>
<dbReference type="GO" id="GO:0003700">
    <property type="term" value="F:DNA-binding transcription factor activity"/>
    <property type="evidence" value="ECO:0007669"/>
    <property type="project" value="InterPro"/>
</dbReference>
<dbReference type="SUPFAM" id="SSF46785">
    <property type="entry name" value="Winged helix' DNA-binding domain"/>
    <property type="match status" value="1"/>
</dbReference>
<keyword evidence="3" id="KW-0804">Transcription</keyword>
<dbReference type="AlphaFoldDB" id="A0A1M5C6C7"/>
<organism evidence="5 6">
    <name type="scientific">Lactonifactor longoviformis DSM 17459</name>
    <dbReference type="NCBI Taxonomy" id="1122155"/>
    <lineage>
        <taxon>Bacteria</taxon>
        <taxon>Bacillati</taxon>
        <taxon>Bacillota</taxon>
        <taxon>Clostridia</taxon>
        <taxon>Eubacteriales</taxon>
        <taxon>Clostridiaceae</taxon>
        <taxon>Lactonifactor</taxon>
    </lineage>
</organism>
<reference evidence="5 6" key="1">
    <citation type="submission" date="2016-11" db="EMBL/GenBank/DDBJ databases">
        <authorList>
            <person name="Jaros S."/>
            <person name="Januszkiewicz K."/>
            <person name="Wedrychowicz H."/>
        </authorList>
    </citation>
    <scope>NUCLEOTIDE SEQUENCE [LARGE SCALE GENOMIC DNA]</scope>
    <source>
        <strain evidence="5 6">DSM 17459</strain>
    </source>
</reference>
<evidence type="ECO:0000313" key="6">
    <source>
        <dbReference type="Proteomes" id="UP000184245"/>
    </source>
</evidence>
<keyword evidence="2 5" id="KW-0238">DNA-binding</keyword>
<evidence type="ECO:0000256" key="3">
    <source>
        <dbReference type="ARBA" id="ARBA00023163"/>
    </source>
</evidence>
<dbReference type="STRING" id="1122155.SAMN02745158_03979"/>
<dbReference type="InterPro" id="IPR036388">
    <property type="entry name" value="WH-like_DNA-bd_sf"/>
</dbReference>
<sequence length="161" mass="19460">MKKEHFEKVRQALDTFDEGYDYAYEYDSMLHDYNGFILYQAESQFIRKVGDEPGITITELSVFFDKTKSACSQLMYRMKKKNLLKQVRNEHNNREYNLYLTDKGQQLYQFHKIFEDGCYRRTAEMLSSFTMEELETYIKIQKKMNEAFLLDVNESKERNIR</sequence>
<keyword evidence="6" id="KW-1185">Reference proteome</keyword>
<dbReference type="SMART" id="SM00347">
    <property type="entry name" value="HTH_MARR"/>
    <property type="match status" value="1"/>
</dbReference>
<proteinExistence type="predicted"/>
<dbReference type="PANTHER" id="PTHR42756:SF1">
    <property type="entry name" value="TRANSCRIPTIONAL REPRESSOR OF EMRAB OPERON"/>
    <property type="match status" value="1"/>
</dbReference>
<dbReference type="InterPro" id="IPR000835">
    <property type="entry name" value="HTH_MarR-typ"/>
</dbReference>
<dbReference type="OrthoDB" id="34291at2"/>
<dbReference type="GO" id="GO:0003677">
    <property type="term" value="F:DNA binding"/>
    <property type="evidence" value="ECO:0007669"/>
    <property type="project" value="UniProtKB-KW"/>
</dbReference>
<dbReference type="Gene3D" id="1.10.10.10">
    <property type="entry name" value="Winged helix-like DNA-binding domain superfamily/Winged helix DNA-binding domain"/>
    <property type="match status" value="1"/>
</dbReference>
<evidence type="ECO:0000259" key="4">
    <source>
        <dbReference type="PROSITE" id="PS50995"/>
    </source>
</evidence>
<name>A0A1M5C6C7_9CLOT</name>
<feature type="domain" description="HTH marR-type" evidence="4">
    <location>
        <begin position="2"/>
        <end position="146"/>
    </location>
</feature>
<keyword evidence="1" id="KW-0805">Transcription regulation</keyword>
<evidence type="ECO:0000313" key="5">
    <source>
        <dbReference type="EMBL" id="SHF49972.1"/>
    </source>
</evidence>
<dbReference type="InterPro" id="IPR036390">
    <property type="entry name" value="WH_DNA-bd_sf"/>
</dbReference>
<dbReference type="RefSeq" id="WP_072854516.1">
    <property type="nucleotide sequence ID" value="NZ_FQVI01000034.1"/>
</dbReference>
<gene>
    <name evidence="5" type="ORF">SAMN02745158_03979</name>
</gene>
<dbReference type="PANTHER" id="PTHR42756">
    <property type="entry name" value="TRANSCRIPTIONAL REGULATOR, MARR"/>
    <property type="match status" value="1"/>
</dbReference>
<accession>A0A1M5C6C7</accession>
<protein>
    <submittedName>
        <fullName evidence="5">DNA-binding transcriptional regulator, MarR family</fullName>
    </submittedName>
</protein>
<dbReference type="PROSITE" id="PS50995">
    <property type="entry name" value="HTH_MARR_2"/>
    <property type="match status" value="1"/>
</dbReference>
<dbReference type="EMBL" id="FQVI01000034">
    <property type="protein sequence ID" value="SHF49972.1"/>
    <property type="molecule type" value="Genomic_DNA"/>
</dbReference>